<dbReference type="CDD" id="cd04301">
    <property type="entry name" value="NAT_SF"/>
    <property type="match status" value="1"/>
</dbReference>
<gene>
    <name evidence="2" type="ORF">BKA67DRAFT_426490</name>
</gene>
<dbReference type="SUPFAM" id="SSF55729">
    <property type="entry name" value="Acyl-CoA N-acyltransferases (Nat)"/>
    <property type="match status" value="1"/>
</dbReference>
<dbReference type="Gene3D" id="3.40.630.30">
    <property type="match status" value="1"/>
</dbReference>
<evidence type="ECO:0000313" key="2">
    <source>
        <dbReference type="EMBL" id="KAH6647110.1"/>
    </source>
</evidence>
<comment type="caution">
    <text evidence="2">The sequence shown here is derived from an EMBL/GenBank/DDBJ whole genome shotgun (WGS) entry which is preliminary data.</text>
</comment>
<feature type="domain" description="N-acetyltransferase" evidence="1">
    <location>
        <begin position="46"/>
        <end position="173"/>
    </location>
</feature>
<dbReference type="RefSeq" id="XP_045953624.1">
    <property type="nucleotide sequence ID" value="XM_046096841.1"/>
</dbReference>
<keyword evidence="3" id="KW-1185">Reference proteome</keyword>
<dbReference type="InterPro" id="IPR000182">
    <property type="entry name" value="GNAT_dom"/>
</dbReference>
<proteinExistence type="predicted"/>
<sequence length="178" mass="20800">MHERFWSSHLNRVAMSGKLIGVREDGEWRGFRAFFEPGKSRLPYVSDFRLDDNDDWDRFLELSGEEQYMARIKEWGEKTNRTNEELGLTPSEYYTTSIIAVDPAHQRKGIGSVLDDFTRKIAREAGRPLHVRIHEYILPFYLAQGYRLIATPTYTLVGSAPFKVHFLMYDEYGQKKDA</sequence>
<dbReference type="EMBL" id="JAGPXC010000009">
    <property type="protein sequence ID" value="KAH6647110.1"/>
    <property type="molecule type" value="Genomic_DNA"/>
</dbReference>
<dbReference type="PROSITE" id="PS51186">
    <property type="entry name" value="GNAT"/>
    <property type="match status" value="1"/>
</dbReference>
<name>A0A9P8RPS9_9PEZI</name>
<dbReference type="Proteomes" id="UP000758603">
    <property type="component" value="Unassembled WGS sequence"/>
</dbReference>
<dbReference type="GeneID" id="70125733"/>
<organism evidence="2 3">
    <name type="scientific">Truncatella angustata</name>
    <dbReference type="NCBI Taxonomy" id="152316"/>
    <lineage>
        <taxon>Eukaryota</taxon>
        <taxon>Fungi</taxon>
        <taxon>Dikarya</taxon>
        <taxon>Ascomycota</taxon>
        <taxon>Pezizomycotina</taxon>
        <taxon>Sordariomycetes</taxon>
        <taxon>Xylariomycetidae</taxon>
        <taxon>Amphisphaeriales</taxon>
        <taxon>Sporocadaceae</taxon>
        <taxon>Truncatella</taxon>
    </lineage>
</organism>
<evidence type="ECO:0000259" key="1">
    <source>
        <dbReference type="PROSITE" id="PS51186"/>
    </source>
</evidence>
<dbReference type="GO" id="GO:0016747">
    <property type="term" value="F:acyltransferase activity, transferring groups other than amino-acyl groups"/>
    <property type="evidence" value="ECO:0007669"/>
    <property type="project" value="InterPro"/>
</dbReference>
<protein>
    <recommendedName>
        <fullName evidence="1">N-acetyltransferase domain-containing protein</fullName>
    </recommendedName>
</protein>
<dbReference type="OrthoDB" id="4710145at2759"/>
<evidence type="ECO:0000313" key="3">
    <source>
        <dbReference type="Proteomes" id="UP000758603"/>
    </source>
</evidence>
<dbReference type="InterPro" id="IPR016181">
    <property type="entry name" value="Acyl_CoA_acyltransferase"/>
</dbReference>
<reference evidence="2" key="1">
    <citation type="journal article" date="2021" name="Nat. Commun.">
        <title>Genetic determinants of endophytism in the Arabidopsis root mycobiome.</title>
        <authorList>
            <person name="Mesny F."/>
            <person name="Miyauchi S."/>
            <person name="Thiergart T."/>
            <person name="Pickel B."/>
            <person name="Atanasova L."/>
            <person name="Karlsson M."/>
            <person name="Huettel B."/>
            <person name="Barry K.W."/>
            <person name="Haridas S."/>
            <person name="Chen C."/>
            <person name="Bauer D."/>
            <person name="Andreopoulos W."/>
            <person name="Pangilinan J."/>
            <person name="LaButti K."/>
            <person name="Riley R."/>
            <person name="Lipzen A."/>
            <person name="Clum A."/>
            <person name="Drula E."/>
            <person name="Henrissat B."/>
            <person name="Kohler A."/>
            <person name="Grigoriev I.V."/>
            <person name="Martin F.M."/>
            <person name="Hacquard S."/>
        </authorList>
    </citation>
    <scope>NUCLEOTIDE SEQUENCE</scope>
    <source>
        <strain evidence="2">MPI-SDFR-AT-0073</strain>
    </source>
</reference>
<dbReference type="AlphaFoldDB" id="A0A9P8RPS9"/>
<accession>A0A9P8RPS9</accession>